<accession>J7RTG2</accession>
<feature type="region of interest" description="Disordered" evidence="1">
    <location>
        <begin position="123"/>
        <end position="227"/>
    </location>
</feature>
<dbReference type="HOGENOM" id="CLU_085163_0_0_1"/>
<dbReference type="OMA" id="YYTPLAF"/>
<dbReference type="OrthoDB" id="4069757at2759"/>
<organism evidence="2 3">
    <name type="scientific">Huiozyma naganishii (strain ATCC MYA-139 / BCRC 22969 / CBS 8797 / KCTC 17520 / NBRC 10181 / NCYC 3082 / Yp74L-3)</name>
    <name type="common">Yeast</name>
    <name type="synonym">Kazachstania naganishii</name>
    <dbReference type="NCBI Taxonomy" id="1071383"/>
    <lineage>
        <taxon>Eukaryota</taxon>
        <taxon>Fungi</taxon>
        <taxon>Dikarya</taxon>
        <taxon>Ascomycota</taxon>
        <taxon>Saccharomycotina</taxon>
        <taxon>Saccharomycetes</taxon>
        <taxon>Saccharomycetales</taxon>
        <taxon>Saccharomycetaceae</taxon>
        <taxon>Huiozyma</taxon>
    </lineage>
</organism>
<reference evidence="2 3" key="1">
    <citation type="journal article" date="2011" name="Proc. Natl. Acad. Sci. U.S.A.">
        <title>Evolutionary erosion of yeast sex chromosomes by mating-type switching accidents.</title>
        <authorList>
            <person name="Gordon J.L."/>
            <person name="Armisen D."/>
            <person name="Proux-Wera E."/>
            <person name="Oheigeartaigh S.S."/>
            <person name="Byrne K.P."/>
            <person name="Wolfe K.H."/>
        </authorList>
    </citation>
    <scope>NUCLEOTIDE SEQUENCE [LARGE SCALE GENOMIC DNA]</scope>
    <source>
        <strain evidence="3">ATCC MYA-139 / BCRC 22969 / CBS 8797 / CCRC 22969 / KCTC 17520 / NBRC 10181 / NCYC 3082</strain>
    </source>
</reference>
<evidence type="ECO:0000256" key="1">
    <source>
        <dbReference type="SAM" id="MobiDB-lite"/>
    </source>
</evidence>
<sequence>MSSSVSSSSQKTQILITSVPKTLFSEGMPKRLESRLFEDVFPQLRAKVEYFTPLPFLNRVVIILADESATREVYDYLRAHADELVPGPIKLFMTESLLASRSRSFDDRDGSRTSEDAAAAAATAALASNDPAQQGRPPILSLDTNPKRTGVQMSSLSAGSPSLSPDRSSVESPTLLKFNRDEEPHYYQEPRPGKAGDSRESLTPTESLGRRRRSRRRRRRSRGTGSL</sequence>
<feature type="compositionally biased region" description="Basic residues" evidence="1">
    <location>
        <begin position="210"/>
        <end position="227"/>
    </location>
</feature>
<dbReference type="GeneID" id="34523637"/>
<dbReference type="Proteomes" id="UP000006310">
    <property type="component" value="Chromosome 1"/>
</dbReference>
<name>J7RTG2_HUIN7</name>
<proteinExistence type="predicted"/>
<protein>
    <submittedName>
        <fullName evidence="2">Uncharacterized protein</fullName>
    </submittedName>
</protein>
<dbReference type="eggNOG" id="ENOG502S1FA">
    <property type="taxonomic scope" value="Eukaryota"/>
</dbReference>
<evidence type="ECO:0000313" key="3">
    <source>
        <dbReference type="Proteomes" id="UP000006310"/>
    </source>
</evidence>
<dbReference type="EMBL" id="HE978314">
    <property type="protein sequence ID" value="CCK68002.1"/>
    <property type="molecule type" value="Genomic_DNA"/>
</dbReference>
<reference evidence="3" key="2">
    <citation type="submission" date="2012-08" db="EMBL/GenBank/DDBJ databases">
        <title>Genome sequence of Kazachstania naganishii.</title>
        <authorList>
            <person name="Gordon J.L."/>
            <person name="Armisen D."/>
            <person name="Proux-Wera E."/>
            <person name="OhEigeartaigh S.S."/>
            <person name="Byrne K.P."/>
            <person name="Wolfe K.H."/>
        </authorList>
    </citation>
    <scope>NUCLEOTIDE SEQUENCE [LARGE SCALE GENOMIC DNA]</scope>
    <source>
        <strain evidence="3">ATCC MYA-139 / BCRC 22969 / CBS 8797 / CCRC 22969 / KCTC 17520 / NBRC 10181 / NCYC 3082</strain>
    </source>
</reference>
<evidence type="ECO:0000313" key="2">
    <source>
        <dbReference type="EMBL" id="CCK68002.1"/>
    </source>
</evidence>
<feature type="compositionally biased region" description="Basic and acidic residues" evidence="1">
    <location>
        <begin position="178"/>
        <end position="200"/>
    </location>
</feature>
<gene>
    <name evidence="2" type="primary">KNAG0A03140</name>
    <name evidence="2" type="ordered locus">KNAG_0A03140</name>
</gene>
<dbReference type="RefSeq" id="XP_022462248.1">
    <property type="nucleotide sequence ID" value="XM_022607464.1"/>
</dbReference>
<keyword evidence="3" id="KW-1185">Reference proteome</keyword>
<feature type="compositionally biased region" description="Low complexity" evidence="1">
    <location>
        <begin position="154"/>
        <end position="165"/>
    </location>
</feature>
<dbReference type="KEGG" id="kng:KNAG_0A03140"/>
<dbReference type="AlphaFoldDB" id="J7RTG2"/>